<evidence type="ECO:0000256" key="1">
    <source>
        <dbReference type="ARBA" id="ARBA00006484"/>
    </source>
</evidence>
<dbReference type="NCBIfam" id="NF006464">
    <property type="entry name" value="PRK08862.1"/>
    <property type="match status" value="1"/>
</dbReference>
<accession>A0A0B7JEI5</accession>
<evidence type="ECO:0000313" key="4">
    <source>
        <dbReference type="Proteomes" id="UP000241426"/>
    </source>
</evidence>
<keyword evidence="2" id="KW-0560">Oxidoreductase</keyword>
<dbReference type="PANTHER" id="PTHR43639">
    <property type="entry name" value="OXIDOREDUCTASE, SHORT-CHAIN DEHYDROGENASE/REDUCTASE FAMILY (AFU_ORTHOLOGUE AFUA_5G02870)"/>
    <property type="match status" value="1"/>
</dbReference>
<dbReference type="RefSeq" id="WP_036795435.1">
    <property type="nucleotide sequence ID" value="NZ_LN794352.1"/>
</dbReference>
<dbReference type="Gene3D" id="3.40.50.720">
    <property type="entry name" value="NAD(P)-binding Rossmann-like Domain"/>
    <property type="match status" value="1"/>
</dbReference>
<dbReference type="AlphaFoldDB" id="A0A0B7JEI5"/>
<dbReference type="InterPro" id="IPR002347">
    <property type="entry name" value="SDR_fam"/>
</dbReference>
<dbReference type="GO" id="GO:0016491">
    <property type="term" value="F:oxidoreductase activity"/>
    <property type="evidence" value="ECO:0007669"/>
    <property type="project" value="UniProtKB-KW"/>
</dbReference>
<proteinExistence type="inferred from homology"/>
<dbReference type="Pfam" id="PF00106">
    <property type="entry name" value="adh_short"/>
    <property type="match status" value="1"/>
</dbReference>
<dbReference type="PANTHER" id="PTHR43639:SF1">
    <property type="entry name" value="SHORT-CHAIN DEHYDROGENASE_REDUCTASE FAMILY PROTEIN"/>
    <property type="match status" value="1"/>
</dbReference>
<evidence type="ECO:0000313" key="3">
    <source>
        <dbReference type="EMBL" id="PSV01691.1"/>
    </source>
</evidence>
<evidence type="ECO:0000256" key="2">
    <source>
        <dbReference type="ARBA" id="ARBA00023002"/>
    </source>
</evidence>
<dbReference type="SUPFAM" id="SSF51735">
    <property type="entry name" value="NAD(P)-binding Rossmann-fold domains"/>
    <property type="match status" value="1"/>
</dbReference>
<sequence>MHIGQSVAIITDAGNPIGKAVALHFASLGATLALVDNNEVELKKTLQSCRKINDASAAFYMQCYDEASIQSLFQQVTDRFGAINILLNTWTGTEIPHLLSPTSITDFNLIMQKSAASFFIFGKVAAEFMQYQPHQSVIINLALSHENHHPHTPTTSKTVVSGLTQNWANELASLNIRVGGIVPINLQDKRHEQHTIVNVPMQDEIARNVEYIVRNDSFNGRMLESEIGV</sequence>
<comment type="similarity">
    <text evidence="1">Belongs to the short-chain dehydrogenases/reductases (SDR) family.</text>
</comment>
<accession>A0A2T3KNU3</accession>
<dbReference type="GeneID" id="29943810"/>
<dbReference type="CDD" id="cd05233">
    <property type="entry name" value="SDR_c"/>
    <property type="match status" value="1"/>
</dbReference>
<protein>
    <submittedName>
        <fullName evidence="3">Short-chain dehydrogenase</fullName>
    </submittedName>
</protein>
<reference evidence="3 4" key="1">
    <citation type="submission" date="2018-01" db="EMBL/GenBank/DDBJ databases">
        <title>Whole genome sequencing of Histamine producing bacteria.</title>
        <authorList>
            <person name="Butler K."/>
        </authorList>
    </citation>
    <scope>NUCLEOTIDE SEQUENCE [LARGE SCALE GENOMIC DNA]</scope>
    <source>
        <strain evidence="3 4">FS-7.2</strain>
    </source>
</reference>
<dbReference type="Proteomes" id="UP000241426">
    <property type="component" value="Unassembled WGS sequence"/>
</dbReference>
<dbReference type="eggNOG" id="COG1028">
    <property type="taxonomic scope" value="Bacteria"/>
</dbReference>
<dbReference type="InterPro" id="IPR036291">
    <property type="entry name" value="NAD(P)-bd_dom_sf"/>
</dbReference>
<comment type="caution">
    <text evidence="3">The sequence shown here is derived from an EMBL/GenBank/DDBJ whole genome shotgun (WGS) entry which is preliminary data.</text>
</comment>
<dbReference type="EMBL" id="PYNF01000001">
    <property type="protein sequence ID" value="PSV01691.1"/>
    <property type="molecule type" value="Genomic_DNA"/>
</dbReference>
<gene>
    <name evidence="3" type="ORF">C9J27_01115</name>
</gene>
<organism evidence="3 4">
    <name type="scientific">Photobacterium kishitanii</name>
    <dbReference type="NCBI Taxonomy" id="318456"/>
    <lineage>
        <taxon>Bacteria</taxon>
        <taxon>Pseudomonadati</taxon>
        <taxon>Pseudomonadota</taxon>
        <taxon>Gammaproteobacteria</taxon>
        <taxon>Vibrionales</taxon>
        <taxon>Vibrionaceae</taxon>
        <taxon>Photobacterium</taxon>
    </lineage>
</organism>
<name>A0A0B7JEI5_9GAMM</name>